<dbReference type="InterPro" id="IPR036058">
    <property type="entry name" value="Kazal_dom_sf"/>
</dbReference>
<dbReference type="AlphaFoldDB" id="A0A182HVA2"/>
<reference evidence="1" key="1">
    <citation type="submission" date="2022-08" db="UniProtKB">
        <authorList>
            <consortium name="EnsemblMetazoa"/>
        </authorList>
    </citation>
    <scope>IDENTIFICATION</scope>
    <source>
        <strain evidence="1">Dongola</strain>
    </source>
</reference>
<dbReference type="VEuPathDB" id="VectorBase:AARA005219"/>
<organism evidence="1 2">
    <name type="scientific">Anopheles arabiensis</name>
    <name type="common">Mosquito</name>
    <dbReference type="NCBI Taxonomy" id="7173"/>
    <lineage>
        <taxon>Eukaryota</taxon>
        <taxon>Metazoa</taxon>
        <taxon>Ecdysozoa</taxon>
        <taxon>Arthropoda</taxon>
        <taxon>Hexapoda</taxon>
        <taxon>Insecta</taxon>
        <taxon>Pterygota</taxon>
        <taxon>Neoptera</taxon>
        <taxon>Endopterygota</taxon>
        <taxon>Diptera</taxon>
        <taxon>Nematocera</taxon>
        <taxon>Culicoidea</taxon>
        <taxon>Culicidae</taxon>
        <taxon>Anophelinae</taxon>
        <taxon>Anopheles</taxon>
    </lineage>
</organism>
<accession>A0A182HVA2</accession>
<evidence type="ECO:0000313" key="1">
    <source>
        <dbReference type="EnsemblMetazoa" id="AARA005219-PA"/>
    </source>
</evidence>
<dbReference type="EnsemblMetazoa" id="AARA005219-RA">
    <property type="protein sequence ID" value="AARA005219-PA"/>
    <property type="gene ID" value="AARA005219"/>
</dbReference>
<keyword evidence="2" id="KW-1185">Reference proteome</keyword>
<protein>
    <recommendedName>
        <fullName evidence="3">Kazal-like domain-containing protein</fullName>
    </recommendedName>
</protein>
<dbReference type="Proteomes" id="UP000075840">
    <property type="component" value="Unassembled WGS sequence"/>
</dbReference>
<evidence type="ECO:0000313" key="2">
    <source>
        <dbReference type="Proteomes" id="UP000075840"/>
    </source>
</evidence>
<dbReference type="Gene3D" id="3.30.60.30">
    <property type="match status" value="1"/>
</dbReference>
<name>A0A182HVA2_ANOAR</name>
<sequence>MMRVHLLACIGGARGSCSADHCSTIRLFKRDSPCICPLYKWPVYRSDNHIYGNNCDLECTRNTPEGRLIGLHQVSMDKCNAESRCKND</sequence>
<dbReference type="EMBL" id="APCN01002503">
    <property type="status" value="NOT_ANNOTATED_CDS"/>
    <property type="molecule type" value="Genomic_DNA"/>
</dbReference>
<dbReference type="SUPFAM" id="SSF100895">
    <property type="entry name" value="Kazal-type serine protease inhibitors"/>
    <property type="match status" value="1"/>
</dbReference>
<evidence type="ECO:0008006" key="3">
    <source>
        <dbReference type="Google" id="ProtNLM"/>
    </source>
</evidence>
<proteinExistence type="predicted"/>